<dbReference type="PANTHER" id="PTHR47966:SF57">
    <property type="entry name" value="PEPTIDASE A1 DOMAIN-CONTAINING PROTEIN"/>
    <property type="match status" value="1"/>
</dbReference>
<name>A0A1B8G8J4_9PEZI</name>
<keyword evidence="5" id="KW-1185">Reference proteome</keyword>
<dbReference type="GO" id="GO:0006508">
    <property type="term" value="P:proteolysis"/>
    <property type="evidence" value="ECO:0007669"/>
    <property type="project" value="InterPro"/>
</dbReference>
<organism evidence="4 5">
    <name type="scientific">Pseudogymnoascus verrucosus</name>
    <dbReference type="NCBI Taxonomy" id="342668"/>
    <lineage>
        <taxon>Eukaryota</taxon>
        <taxon>Fungi</taxon>
        <taxon>Dikarya</taxon>
        <taxon>Ascomycota</taxon>
        <taxon>Pezizomycotina</taxon>
        <taxon>Leotiomycetes</taxon>
        <taxon>Thelebolales</taxon>
        <taxon>Thelebolaceae</taxon>
        <taxon>Pseudogymnoascus</taxon>
    </lineage>
</organism>
<feature type="domain" description="Peptidase A1" evidence="3">
    <location>
        <begin position="62"/>
        <end position="380"/>
    </location>
</feature>
<dbReference type="InterPro" id="IPR033121">
    <property type="entry name" value="PEPTIDASE_A1"/>
</dbReference>
<dbReference type="STRING" id="342668.A0A1B8G8J4"/>
<dbReference type="EMBL" id="KV460272">
    <property type="protein sequence ID" value="OBT92159.1"/>
    <property type="molecule type" value="Genomic_DNA"/>
</dbReference>
<reference evidence="4 5" key="1">
    <citation type="submission" date="2016-03" db="EMBL/GenBank/DDBJ databases">
        <title>Comparative genomics of Pseudogymnoascus destructans, the fungus causing white-nose syndrome of bats.</title>
        <authorList>
            <person name="Palmer J.M."/>
            <person name="Drees K.P."/>
            <person name="Foster J.T."/>
            <person name="Lindner D.L."/>
        </authorList>
    </citation>
    <scope>NUCLEOTIDE SEQUENCE [LARGE SCALE GENOMIC DNA]</scope>
    <source>
        <strain evidence="4 5">UAMH 10579</strain>
    </source>
</reference>
<dbReference type="Pfam" id="PF00026">
    <property type="entry name" value="Asp"/>
    <property type="match status" value="1"/>
</dbReference>
<reference evidence="5" key="2">
    <citation type="journal article" date="2018" name="Nat. Commun.">
        <title>Extreme sensitivity to ultraviolet light in the fungal pathogen causing white-nose syndrome of bats.</title>
        <authorList>
            <person name="Palmer J.M."/>
            <person name="Drees K.P."/>
            <person name="Foster J.T."/>
            <person name="Lindner D.L."/>
        </authorList>
    </citation>
    <scope>NUCLEOTIDE SEQUENCE [LARGE SCALE GENOMIC DNA]</scope>
    <source>
        <strain evidence="5">UAMH 10579</strain>
    </source>
</reference>
<dbReference type="GeneID" id="28843419"/>
<dbReference type="GO" id="GO:0004190">
    <property type="term" value="F:aspartic-type endopeptidase activity"/>
    <property type="evidence" value="ECO:0007669"/>
    <property type="project" value="InterPro"/>
</dbReference>
<proteinExistence type="inferred from homology"/>
<evidence type="ECO:0000259" key="3">
    <source>
        <dbReference type="PROSITE" id="PS51767"/>
    </source>
</evidence>
<evidence type="ECO:0000256" key="1">
    <source>
        <dbReference type="ARBA" id="ARBA00007447"/>
    </source>
</evidence>
<dbReference type="InterPro" id="IPR001461">
    <property type="entry name" value="Aspartic_peptidase_A1"/>
</dbReference>
<feature type="signal peptide" evidence="2">
    <location>
        <begin position="1"/>
        <end position="19"/>
    </location>
</feature>
<comment type="similarity">
    <text evidence="1">Belongs to the peptidase A1 family.</text>
</comment>
<evidence type="ECO:0000313" key="5">
    <source>
        <dbReference type="Proteomes" id="UP000091956"/>
    </source>
</evidence>
<evidence type="ECO:0000313" key="4">
    <source>
        <dbReference type="EMBL" id="OBT92159.1"/>
    </source>
</evidence>
<gene>
    <name evidence="4" type="ORF">VE01_10033</name>
</gene>
<dbReference type="CDD" id="cd05471">
    <property type="entry name" value="pepsin_like"/>
    <property type="match status" value="1"/>
</dbReference>
<accession>A0A1B8G8J4</accession>
<dbReference type="Proteomes" id="UP000091956">
    <property type="component" value="Unassembled WGS sequence"/>
</dbReference>
<dbReference type="InterPro" id="IPR021109">
    <property type="entry name" value="Peptidase_aspartic_dom_sf"/>
</dbReference>
<dbReference type="PANTHER" id="PTHR47966">
    <property type="entry name" value="BETA-SITE APP-CLEAVING ENZYME, ISOFORM A-RELATED"/>
    <property type="match status" value="1"/>
</dbReference>
<sequence length="428" mass="45074">MEILSYFMLVSLAVVAVYGSDSVDLPRSSRLTLSQKKSTGFLHLDRRDGLASEGIKIDAGFWYADFTVGGASNLSLLIDTGSGDIVVNPGIYIPGKTSENLNITFENTYGTTSKDGTGSATIVGDLYSDKVIFGGLTATQIVGAANGTSPLQKSGIAGFSGQRFNQFPASSNATPFFQSLCDQKKVSECRFGLALSDDGTGIQILGELDTSLYTGDLVVAPIIENWVLLGDLVVGGEVQERDMLIELDSGTATIVGPIVTVSAIFNATGIQGVLRSTSEGDLLTGYFPCDKPPTVGFNFPPKTNASLAGKDSLSAISMRSSTFNIPLNAWAAVDNGNNNCTAVLSGQNYEAHPGLWVIGQPFFQGLYIDHNLENGTVGFAKLKRTSPGRSTTAPTASVPTPTGDAIIHKHSAWAMLVLAFSLVVVVTM</sequence>
<dbReference type="InterPro" id="IPR034164">
    <property type="entry name" value="Pepsin-like_dom"/>
</dbReference>
<dbReference type="AlphaFoldDB" id="A0A1B8G8J4"/>
<protein>
    <recommendedName>
        <fullName evidence="3">Peptidase A1 domain-containing protein</fullName>
    </recommendedName>
</protein>
<feature type="chain" id="PRO_5008608412" description="Peptidase A1 domain-containing protein" evidence="2">
    <location>
        <begin position="20"/>
        <end position="428"/>
    </location>
</feature>
<dbReference type="Gene3D" id="2.40.70.10">
    <property type="entry name" value="Acid Proteases"/>
    <property type="match status" value="2"/>
</dbReference>
<keyword evidence="2" id="KW-0732">Signal</keyword>
<dbReference type="OrthoDB" id="15189at2759"/>
<dbReference type="RefSeq" id="XP_018125892.1">
    <property type="nucleotide sequence ID" value="XM_018279440.2"/>
</dbReference>
<dbReference type="SUPFAM" id="SSF50630">
    <property type="entry name" value="Acid proteases"/>
    <property type="match status" value="1"/>
</dbReference>
<evidence type="ECO:0000256" key="2">
    <source>
        <dbReference type="SAM" id="SignalP"/>
    </source>
</evidence>
<dbReference type="PROSITE" id="PS51767">
    <property type="entry name" value="PEPTIDASE_A1"/>
    <property type="match status" value="1"/>
</dbReference>
<dbReference type="PRINTS" id="PR00792">
    <property type="entry name" value="PEPSIN"/>
</dbReference>